<evidence type="ECO:0000313" key="1">
    <source>
        <dbReference type="EMBL" id="GIX76083.1"/>
    </source>
</evidence>
<dbReference type="EMBL" id="BPLQ01000894">
    <property type="protein sequence ID" value="GIX76083.1"/>
    <property type="molecule type" value="Genomic_DNA"/>
</dbReference>
<comment type="caution">
    <text evidence="1">The sequence shown here is derived from an EMBL/GenBank/DDBJ whole genome shotgun (WGS) entry which is preliminary data.</text>
</comment>
<sequence>MFCRNISFSELKSIFFNNLLFLTCLPTFPEDHLLFLCDPHHQLPADCHIMAIQQLSMIHIHKTHYHLTVMADKSPQYRLSHPEITDPLISCLCHEDPPQSEPLVAGTISE</sequence>
<organism evidence="1 3">
    <name type="scientific">Caerostris darwini</name>
    <dbReference type="NCBI Taxonomy" id="1538125"/>
    <lineage>
        <taxon>Eukaryota</taxon>
        <taxon>Metazoa</taxon>
        <taxon>Ecdysozoa</taxon>
        <taxon>Arthropoda</taxon>
        <taxon>Chelicerata</taxon>
        <taxon>Arachnida</taxon>
        <taxon>Araneae</taxon>
        <taxon>Araneomorphae</taxon>
        <taxon>Entelegynae</taxon>
        <taxon>Araneoidea</taxon>
        <taxon>Araneidae</taxon>
        <taxon>Caerostris</taxon>
    </lineage>
</organism>
<evidence type="ECO:0000313" key="2">
    <source>
        <dbReference type="EMBL" id="GIY45092.1"/>
    </source>
</evidence>
<name>A0AAV4MWF7_9ARAC</name>
<proteinExistence type="predicted"/>
<dbReference type="Proteomes" id="UP001054837">
    <property type="component" value="Unassembled WGS sequence"/>
</dbReference>
<dbReference type="EMBL" id="BPLQ01009590">
    <property type="protein sequence ID" value="GIY45092.1"/>
    <property type="molecule type" value="Genomic_DNA"/>
</dbReference>
<reference evidence="1 3" key="1">
    <citation type="submission" date="2021-06" db="EMBL/GenBank/DDBJ databases">
        <title>Caerostris darwini draft genome.</title>
        <authorList>
            <person name="Kono N."/>
            <person name="Arakawa K."/>
        </authorList>
    </citation>
    <scope>NUCLEOTIDE SEQUENCE [LARGE SCALE GENOMIC DNA]</scope>
</reference>
<protein>
    <submittedName>
        <fullName evidence="1">Uncharacterized protein</fullName>
    </submittedName>
</protein>
<keyword evidence="3" id="KW-1185">Reference proteome</keyword>
<dbReference type="AlphaFoldDB" id="A0AAV4MWF7"/>
<gene>
    <name evidence="2" type="ORF">CDAR_114221</name>
    <name evidence="1" type="ORF">CDAR_229251</name>
</gene>
<accession>A0AAV4MWF7</accession>
<evidence type="ECO:0000313" key="3">
    <source>
        <dbReference type="Proteomes" id="UP001054837"/>
    </source>
</evidence>